<proteinExistence type="predicted"/>
<feature type="compositionally biased region" description="Polar residues" evidence="1">
    <location>
        <begin position="79"/>
        <end position="95"/>
    </location>
</feature>
<dbReference type="EMBL" id="JADGKB010000057">
    <property type="protein sequence ID" value="KAJ3255978.1"/>
    <property type="molecule type" value="Genomic_DNA"/>
</dbReference>
<evidence type="ECO:0000313" key="2">
    <source>
        <dbReference type="EMBL" id="KAJ3255978.1"/>
    </source>
</evidence>
<evidence type="ECO:0000256" key="1">
    <source>
        <dbReference type="SAM" id="MobiDB-lite"/>
    </source>
</evidence>
<sequence>MRLDAKPLILSAVPSCTRYTQDDKDKLINVKINPAVPSKSLKLSNQIESKSWSPSLEPKQWHSDTWPAEKKWLKRETSWRSSSGEQWNPRESQSFKSEDKRPPQLAPLKIESETANETIKNEKSDKDAAVEEIVQLINLIDLNQSCQVQVEKEVPTIAELLNEPQTNIHAMVKNGNANQMLNTQEACQSPNVQPLSKISEKQPKTAMTDSKILSNISTVHKPTLKHKTSIAESIIQSINSLDVEELETPMAAASPSASQEILKSLTIDDDEGFSNISQSDYIQDDFELVQEEADWDIVSV</sequence>
<protein>
    <submittedName>
        <fullName evidence="2">Uncharacterized protein</fullName>
    </submittedName>
</protein>
<feature type="compositionally biased region" description="Polar residues" evidence="1">
    <location>
        <begin position="43"/>
        <end position="54"/>
    </location>
</feature>
<name>A0AAD5Y319_9FUNG</name>
<evidence type="ECO:0000313" key="3">
    <source>
        <dbReference type="Proteomes" id="UP001210925"/>
    </source>
</evidence>
<gene>
    <name evidence="2" type="ORF">HK103_005785</name>
</gene>
<dbReference type="AlphaFoldDB" id="A0AAD5Y319"/>
<comment type="caution">
    <text evidence="2">The sequence shown here is derived from an EMBL/GenBank/DDBJ whole genome shotgun (WGS) entry which is preliminary data.</text>
</comment>
<organism evidence="2 3">
    <name type="scientific">Boothiomyces macroporosus</name>
    <dbReference type="NCBI Taxonomy" id="261099"/>
    <lineage>
        <taxon>Eukaryota</taxon>
        <taxon>Fungi</taxon>
        <taxon>Fungi incertae sedis</taxon>
        <taxon>Chytridiomycota</taxon>
        <taxon>Chytridiomycota incertae sedis</taxon>
        <taxon>Chytridiomycetes</taxon>
        <taxon>Rhizophydiales</taxon>
        <taxon>Terramycetaceae</taxon>
        <taxon>Boothiomyces</taxon>
    </lineage>
</organism>
<dbReference type="Proteomes" id="UP001210925">
    <property type="component" value="Unassembled WGS sequence"/>
</dbReference>
<feature type="region of interest" description="Disordered" evidence="1">
    <location>
        <begin position="43"/>
        <end position="125"/>
    </location>
</feature>
<reference evidence="2" key="1">
    <citation type="submission" date="2020-05" db="EMBL/GenBank/DDBJ databases">
        <title>Phylogenomic resolution of chytrid fungi.</title>
        <authorList>
            <person name="Stajich J.E."/>
            <person name="Amses K."/>
            <person name="Simmons R."/>
            <person name="Seto K."/>
            <person name="Myers J."/>
            <person name="Bonds A."/>
            <person name="Quandt C.A."/>
            <person name="Barry K."/>
            <person name="Liu P."/>
            <person name="Grigoriev I."/>
            <person name="Longcore J.E."/>
            <person name="James T.Y."/>
        </authorList>
    </citation>
    <scope>NUCLEOTIDE SEQUENCE</scope>
    <source>
        <strain evidence="2">PLAUS21</strain>
    </source>
</reference>
<keyword evidence="3" id="KW-1185">Reference proteome</keyword>
<feature type="compositionally biased region" description="Basic and acidic residues" evidence="1">
    <location>
        <begin position="59"/>
        <end position="78"/>
    </location>
</feature>
<accession>A0AAD5Y319</accession>